<keyword evidence="2" id="KW-1133">Transmembrane helix</keyword>
<dbReference type="EMBL" id="JACEQY010000009">
    <property type="protein sequence ID" value="MBA4861972.1"/>
    <property type="molecule type" value="Genomic_DNA"/>
</dbReference>
<organism evidence="3 4">
    <name type="scientific">Streptomyces himalayensis subsp. aureolus</name>
    <dbReference type="NCBI Taxonomy" id="2758039"/>
    <lineage>
        <taxon>Bacteria</taxon>
        <taxon>Bacillati</taxon>
        <taxon>Actinomycetota</taxon>
        <taxon>Actinomycetes</taxon>
        <taxon>Kitasatosporales</taxon>
        <taxon>Streptomycetaceae</taxon>
        <taxon>Streptomyces</taxon>
        <taxon>Streptomyces himalayensis</taxon>
    </lineage>
</organism>
<reference evidence="3 4" key="1">
    <citation type="submission" date="2020-07" db="EMBL/GenBank/DDBJ databases">
        <title>Streptomyces isolated from Indian soil.</title>
        <authorList>
            <person name="Mandal S."/>
            <person name="Maiti P.K."/>
        </authorList>
    </citation>
    <scope>NUCLEOTIDE SEQUENCE [LARGE SCALE GENOMIC DNA]</scope>
    <source>
        <strain evidence="3 4">PSKA54</strain>
    </source>
</reference>
<protein>
    <recommendedName>
        <fullName evidence="5">Integral membrane protein</fullName>
    </recommendedName>
</protein>
<dbReference type="Proteomes" id="UP000586976">
    <property type="component" value="Unassembled WGS sequence"/>
</dbReference>
<accession>A0A7W2CZG0</accession>
<evidence type="ECO:0000256" key="1">
    <source>
        <dbReference type="SAM" id="MobiDB-lite"/>
    </source>
</evidence>
<evidence type="ECO:0008006" key="5">
    <source>
        <dbReference type="Google" id="ProtNLM"/>
    </source>
</evidence>
<keyword evidence="4" id="KW-1185">Reference proteome</keyword>
<gene>
    <name evidence="3" type="ORF">H1V43_11345</name>
</gene>
<name>A0A7W2CZG0_9ACTN</name>
<feature type="transmembrane region" description="Helical" evidence="2">
    <location>
        <begin position="61"/>
        <end position="82"/>
    </location>
</feature>
<feature type="region of interest" description="Disordered" evidence="1">
    <location>
        <begin position="89"/>
        <end position="114"/>
    </location>
</feature>
<evidence type="ECO:0000256" key="2">
    <source>
        <dbReference type="SAM" id="Phobius"/>
    </source>
</evidence>
<feature type="transmembrane region" description="Helical" evidence="2">
    <location>
        <begin position="35"/>
        <end position="54"/>
    </location>
</feature>
<evidence type="ECO:0000313" key="4">
    <source>
        <dbReference type="Proteomes" id="UP000586976"/>
    </source>
</evidence>
<feature type="transmembrane region" description="Helical" evidence="2">
    <location>
        <begin position="174"/>
        <end position="195"/>
    </location>
</feature>
<keyword evidence="2" id="KW-0812">Transmembrane</keyword>
<dbReference type="AlphaFoldDB" id="A0A7W2CZG0"/>
<comment type="caution">
    <text evidence="3">The sequence shown here is derived from an EMBL/GenBank/DDBJ whole genome shotgun (WGS) entry which is preliminary data.</text>
</comment>
<dbReference type="RefSeq" id="WP_181863870.1">
    <property type="nucleotide sequence ID" value="NZ_JACEQY010000009.1"/>
</dbReference>
<feature type="transmembrane region" description="Helical" evidence="2">
    <location>
        <begin position="12"/>
        <end position="29"/>
    </location>
</feature>
<feature type="transmembrane region" description="Helical" evidence="2">
    <location>
        <begin position="144"/>
        <end position="162"/>
    </location>
</feature>
<proteinExistence type="predicted"/>
<keyword evidence="2" id="KW-0472">Membrane</keyword>
<sequence length="233" mass="23923">MTTGLGFRLARSAIFAGACVATTGLGHALMSGDALPGRVVGSSFAVVVLATWFLTGRERGAAMVTSATVVTQIALHLFFTLASPQAGPDTSSSTAHHMAGMGTGSGMSTGSGASTGMAHMHHAMDSASMASGHAHMASGHGTSLGMVLAHALAGLLCGLWLWRGEAAVFRLGRALTAFLFAPLELAAGVFTAAAVHQAPLSVRPFRRGGHRLRRLLLRHAVPRRGPPVRPVCV</sequence>
<evidence type="ECO:0000313" key="3">
    <source>
        <dbReference type="EMBL" id="MBA4861972.1"/>
    </source>
</evidence>